<evidence type="ECO:0000256" key="1">
    <source>
        <dbReference type="ARBA" id="ARBA00004479"/>
    </source>
</evidence>
<keyword evidence="2" id="KW-0433">Leucine-rich repeat</keyword>
<keyword evidence="8" id="KW-0094">Blood coagulation</keyword>
<reference evidence="15" key="1">
    <citation type="submission" date="2025-08" db="UniProtKB">
        <authorList>
            <consortium name="Ensembl"/>
        </authorList>
    </citation>
    <scope>IDENTIFICATION</scope>
</reference>
<feature type="domain" description="LRRNT" evidence="13">
    <location>
        <begin position="21"/>
        <end position="55"/>
    </location>
</feature>
<evidence type="ECO:0000313" key="15">
    <source>
        <dbReference type="Ensembl" id="ENSNMLP00000016037.1"/>
    </source>
</evidence>
<evidence type="ECO:0000256" key="3">
    <source>
        <dbReference type="ARBA" id="ARBA00022692"/>
    </source>
</evidence>
<dbReference type="GO" id="GO:0016020">
    <property type="term" value="C:membrane"/>
    <property type="evidence" value="ECO:0007669"/>
    <property type="project" value="UniProtKB-SubCell"/>
</dbReference>
<name>A0A8C6T5D4_9GOBI</name>
<dbReference type="SUPFAM" id="SSF52058">
    <property type="entry name" value="L domain-like"/>
    <property type="match status" value="1"/>
</dbReference>
<keyword evidence="7 11" id="KW-1133">Transmembrane helix</keyword>
<keyword evidence="3 11" id="KW-0812">Transmembrane</keyword>
<sequence>MMKSPLLVLLLLFLSCEGQSSCPVVCSCHGGTVDCSGRSLTSSTLPATFPADTTELLLHNNLLTTLPNGLLDSLPHVHTVSLHGNSWACDCGALYLRAWLLGHPIRHNHLRVNCSSPLKLRGRLVVFLTEEELLDSCHYWYCDLALVSQLCLLGFVLLQGVLLVVVIVFLRRIRDTNIRYSKCPLT</sequence>
<comment type="subcellular location">
    <subcellularLocation>
        <location evidence="1">Membrane</location>
        <topology evidence="1">Single-pass type I membrane protein</topology>
    </subcellularLocation>
</comment>
<evidence type="ECO:0000256" key="5">
    <source>
        <dbReference type="ARBA" id="ARBA00022729"/>
    </source>
</evidence>
<keyword evidence="10" id="KW-1015">Disulfide bond</keyword>
<evidence type="ECO:0000313" key="16">
    <source>
        <dbReference type="Proteomes" id="UP000694523"/>
    </source>
</evidence>
<dbReference type="Pfam" id="PF01462">
    <property type="entry name" value="LRRNT"/>
    <property type="match status" value="1"/>
</dbReference>
<feature type="domain" description="LRRCT" evidence="14">
    <location>
        <begin position="85"/>
        <end position="138"/>
    </location>
</feature>
<evidence type="ECO:0000256" key="4">
    <source>
        <dbReference type="ARBA" id="ARBA00022696"/>
    </source>
</evidence>
<dbReference type="InterPro" id="IPR032675">
    <property type="entry name" value="LRR_dom_sf"/>
</dbReference>
<evidence type="ECO:0000256" key="6">
    <source>
        <dbReference type="ARBA" id="ARBA00022889"/>
    </source>
</evidence>
<dbReference type="SMART" id="SM00082">
    <property type="entry name" value="LRRCT"/>
    <property type="match status" value="1"/>
</dbReference>
<evidence type="ECO:0000256" key="2">
    <source>
        <dbReference type="ARBA" id="ARBA00022614"/>
    </source>
</evidence>
<dbReference type="Ensembl" id="ENSNMLT00000018012.1">
    <property type="protein sequence ID" value="ENSNMLP00000016037.1"/>
    <property type="gene ID" value="ENSNMLG00000010605.1"/>
</dbReference>
<evidence type="ECO:0000256" key="10">
    <source>
        <dbReference type="ARBA" id="ARBA00023157"/>
    </source>
</evidence>
<dbReference type="InterPro" id="IPR000372">
    <property type="entry name" value="LRRNT"/>
</dbReference>
<evidence type="ECO:0000256" key="12">
    <source>
        <dbReference type="SAM" id="SignalP"/>
    </source>
</evidence>
<keyword evidence="6" id="KW-0130">Cell adhesion</keyword>
<proteinExistence type="predicted"/>
<dbReference type="SMART" id="SM00013">
    <property type="entry name" value="LRRNT"/>
    <property type="match status" value="1"/>
</dbReference>
<dbReference type="PANTHER" id="PTHR22650">
    <property type="entry name" value="GLYCOPROTEIN IB BETA"/>
    <property type="match status" value="1"/>
</dbReference>
<dbReference type="PROSITE" id="PS51257">
    <property type="entry name" value="PROKAR_LIPOPROTEIN"/>
    <property type="match status" value="1"/>
</dbReference>
<dbReference type="AlphaFoldDB" id="A0A8C6T5D4"/>
<evidence type="ECO:0000256" key="9">
    <source>
        <dbReference type="ARBA" id="ARBA00023136"/>
    </source>
</evidence>
<feature type="chain" id="PRO_5034095507" evidence="12">
    <location>
        <begin position="19"/>
        <end position="186"/>
    </location>
</feature>
<accession>A0A8C6T5D4</accession>
<reference evidence="15" key="2">
    <citation type="submission" date="2025-09" db="UniProtKB">
        <authorList>
            <consortium name="Ensembl"/>
        </authorList>
    </citation>
    <scope>IDENTIFICATION</scope>
</reference>
<evidence type="ECO:0000259" key="14">
    <source>
        <dbReference type="SMART" id="SM00082"/>
    </source>
</evidence>
<evidence type="ECO:0000256" key="8">
    <source>
        <dbReference type="ARBA" id="ARBA00023084"/>
    </source>
</evidence>
<dbReference type="Proteomes" id="UP000694523">
    <property type="component" value="Unplaced"/>
</dbReference>
<evidence type="ECO:0000256" key="7">
    <source>
        <dbReference type="ARBA" id="ARBA00022989"/>
    </source>
</evidence>
<dbReference type="GO" id="GO:0007155">
    <property type="term" value="P:cell adhesion"/>
    <property type="evidence" value="ECO:0007669"/>
    <property type="project" value="UniProtKB-KW"/>
</dbReference>
<protein>
    <submittedName>
        <fullName evidence="15">Glycoprotein Ib platelet subunit beta</fullName>
    </submittedName>
</protein>
<dbReference type="PANTHER" id="PTHR22650:SF7">
    <property type="entry name" value="PLATELET GLYCOPROTEIN IB BETA CHAIN"/>
    <property type="match status" value="1"/>
</dbReference>
<dbReference type="GO" id="GO:0007596">
    <property type="term" value="P:blood coagulation"/>
    <property type="evidence" value="ECO:0007669"/>
    <property type="project" value="UniProtKB-KW"/>
</dbReference>
<dbReference type="InterPro" id="IPR000483">
    <property type="entry name" value="Cys-rich_flank_reg_C"/>
</dbReference>
<keyword evidence="4" id="KW-0356">Hemostasis</keyword>
<feature type="transmembrane region" description="Helical" evidence="11">
    <location>
        <begin position="146"/>
        <end position="170"/>
    </location>
</feature>
<keyword evidence="5 12" id="KW-0732">Signal</keyword>
<organism evidence="15 16">
    <name type="scientific">Neogobius melanostomus</name>
    <name type="common">round goby</name>
    <dbReference type="NCBI Taxonomy" id="47308"/>
    <lineage>
        <taxon>Eukaryota</taxon>
        <taxon>Metazoa</taxon>
        <taxon>Chordata</taxon>
        <taxon>Craniata</taxon>
        <taxon>Vertebrata</taxon>
        <taxon>Euteleostomi</taxon>
        <taxon>Actinopterygii</taxon>
        <taxon>Neopterygii</taxon>
        <taxon>Teleostei</taxon>
        <taxon>Neoteleostei</taxon>
        <taxon>Acanthomorphata</taxon>
        <taxon>Gobiaria</taxon>
        <taxon>Gobiiformes</taxon>
        <taxon>Gobioidei</taxon>
        <taxon>Gobiidae</taxon>
        <taxon>Benthophilinae</taxon>
        <taxon>Neogobiini</taxon>
        <taxon>Neogobius</taxon>
    </lineage>
</organism>
<dbReference type="Gene3D" id="3.80.10.10">
    <property type="entry name" value="Ribonuclease Inhibitor"/>
    <property type="match status" value="1"/>
</dbReference>
<keyword evidence="16" id="KW-1185">Reference proteome</keyword>
<keyword evidence="9 11" id="KW-0472">Membrane</keyword>
<evidence type="ECO:0000256" key="11">
    <source>
        <dbReference type="SAM" id="Phobius"/>
    </source>
</evidence>
<evidence type="ECO:0000259" key="13">
    <source>
        <dbReference type="SMART" id="SM00013"/>
    </source>
</evidence>
<dbReference type="InterPro" id="IPR052313">
    <property type="entry name" value="GPIb-IX-V_Complex"/>
</dbReference>
<feature type="signal peptide" evidence="12">
    <location>
        <begin position="1"/>
        <end position="18"/>
    </location>
</feature>